<feature type="domain" description="AB hydrolase-1" evidence="1">
    <location>
        <begin position="12"/>
        <end position="243"/>
    </location>
</feature>
<dbReference type="Gene3D" id="3.40.50.1820">
    <property type="entry name" value="alpha/beta hydrolase"/>
    <property type="match status" value="1"/>
</dbReference>
<sequence length="258" mass="28027">MLLAYDDDGPGPVVVLLHGFPLNRTMWKAQQARIGSLYRVISPDLRGHGHTAAPYGIYTIDEMADDVLDLLNALQLKEPVVLGGLSMGGYIALSLIARHPERVRALMLMDTRAGADSTEAALARQELAKQVEATRSVEHVVTTMLPKLFSETTRSLHPDRIEPVRRMMEHTPARTVAGALRGMAARPDRTNDLARIHVPTLVLVGEDDTITPPNEARAMAQAIPGAQLEIIPHAGHLAPLENPSASNEAILRFLSSLA</sequence>
<dbReference type="RefSeq" id="WP_406697051.1">
    <property type="nucleotide sequence ID" value="NZ_CP155447.1"/>
</dbReference>
<name>A0AAU7CH14_9BACT</name>
<dbReference type="InterPro" id="IPR029058">
    <property type="entry name" value="AB_hydrolase_fold"/>
</dbReference>
<dbReference type="SUPFAM" id="SSF53474">
    <property type="entry name" value="alpha/beta-Hydrolases"/>
    <property type="match status" value="1"/>
</dbReference>
<dbReference type="PANTHER" id="PTHR43798">
    <property type="entry name" value="MONOACYLGLYCEROL LIPASE"/>
    <property type="match status" value="1"/>
</dbReference>
<dbReference type="InterPro" id="IPR050266">
    <property type="entry name" value="AB_hydrolase_sf"/>
</dbReference>
<dbReference type="PRINTS" id="PR00412">
    <property type="entry name" value="EPOXHYDRLASE"/>
</dbReference>
<dbReference type="EMBL" id="CP155447">
    <property type="protein sequence ID" value="XBH04299.1"/>
    <property type="molecule type" value="Genomic_DNA"/>
</dbReference>
<keyword evidence="2" id="KW-0378">Hydrolase</keyword>
<protein>
    <submittedName>
        <fullName evidence="2">Alpha/beta fold hydrolase</fullName>
    </submittedName>
</protein>
<evidence type="ECO:0000259" key="1">
    <source>
        <dbReference type="Pfam" id="PF00561"/>
    </source>
</evidence>
<dbReference type="InterPro" id="IPR000639">
    <property type="entry name" value="Epox_hydrolase-like"/>
</dbReference>
<dbReference type="AlphaFoldDB" id="A0AAU7CH14"/>
<accession>A0AAU7CH14</accession>
<dbReference type="PRINTS" id="PR00111">
    <property type="entry name" value="ABHYDROLASE"/>
</dbReference>
<dbReference type="GO" id="GO:0016787">
    <property type="term" value="F:hydrolase activity"/>
    <property type="evidence" value="ECO:0007669"/>
    <property type="project" value="UniProtKB-KW"/>
</dbReference>
<reference evidence="2" key="1">
    <citation type="submission" date="2024-05" db="EMBL/GenBank/DDBJ databases">
        <title>Planctomycetes of the genus Singulisphaera possess chitinolytic capabilities.</title>
        <authorList>
            <person name="Ivanova A."/>
        </authorList>
    </citation>
    <scope>NUCLEOTIDE SEQUENCE</scope>
    <source>
        <strain evidence="2">Ch08T</strain>
    </source>
</reference>
<dbReference type="Pfam" id="PF00561">
    <property type="entry name" value="Abhydrolase_1"/>
    <property type="match status" value="1"/>
</dbReference>
<dbReference type="InterPro" id="IPR000073">
    <property type="entry name" value="AB_hydrolase_1"/>
</dbReference>
<proteinExistence type="predicted"/>
<organism evidence="2">
    <name type="scientific">Singulisphaera sp. Ch08</name>
    <dbReference type="NCBI Taxonomy" id="3120278"/>
    <lineage>
        <taxon>Bacteria</taxon>
        <taxon>Pseudomonadati</taxon>
        <taxon>Planctomycetota</taxon>
        <taxon>Planctomycetia</taxon>
        <taxon>Isosphaerales</taxon>
        <taxon>Isosphaeraceae</taxon>
        <taxon>Singulisphaera</taxon>
    </lineage>
</organism>
<evidence type="ECO:0000313" key="2">
    <source>
        <dbReference type="EMBL" id="XBH04299.1"/>
    </source>
</evidence>
<gene>
    <name evidence="2" type="ORF">V5E97_39300</name>
</gene>